<dbReference type="Proteomes" id="UP000002624">
    <property type="component" value="Unassembled WGS sequence"/>
</dbReference>
<dbReference type="VEuPathDB" id="FungiDB:HCDG_04005"/>
<dbReference type="EMBL" id="GG692422">
    <property type="protein sequence ID" value="EER42546.1"/>
    <property type="molecule type" value="Genomic_DNA"/>
</dbReference>
<organism evidence="1 2">
    <name type="scientific">Ajellomyces capsulatus (strain H143)</name>
    <name type="common">Darling's disease fungus</name>
    <name type="synonym">Histoplasma capsulatum</name>
    <dbReference type="NCBI Taxonomy" id="544712"/>
    <lineage>
        <taxon>Eukaryota</taxon>
        <taxon>Fungi</taxon>
        <taxon>Dikarya</taxon>
        <taxon>Ascomycota</taxon>
        <taxon>Pezizomycotina</taxon>
        <taxon>Eurotiomycetes</taxon>
        <taxon>Eurotiomycetidae</taxon>
        <taxon>Onygenales</taxon>
        <taxon>Ajellomycetaceae</taxon>
        <taxon>Histoplasma</taxon>
    </lineage>
</organism>
<dbReference type="STRING" id="544712.C6HBC3"/>
<proteinExistence type="predicted"/>
<reference evidence="2" key="1">
    <citation type="submission" date="2009-05" db="EMBL/GenBank/DDBJ databases">
        <title>The genome sequence of Ajellomyces capsulatus strain H143.</title>
        <authorList>
            <person name="Champion M."/>
            <person name="Cuomo C.A."/>
            <person name="Ma L.-J."/>
            <person name="Henn M.R."/>
            <person name="Sil A."/>
            <person name="Goldman B."/>
            <person name="Young S.K."/>
            <person name="Kodira C.D."/>
            <person name="Zeng Q."/>
            <person name="Koehrsen M."/>
            <person name="Alvarado L."/>
            <person name="Berlin A.M."/>
            <person name="Borenstein D."/>
            <person name="Chen Z."/>
            <person name="Engels R."/>
            <person name="Freedman E."/>
            <person name="Gellesch M."/>
            <person name="Goldberg J."/>
            <person name="Griggs A."/>
            <person name="Gujja S."/>
            <person name="Heiman D.I."/>
            <person name="Hepburn T.A."/>
            <person name="Howarth C."/>
            <person name="Jen D."/>
            <person name="Larson L."/>
            <person name="Lewis B."/>
            <person name="Mehta T."/>
            <person name="Park D."/>
            <person name="Pearson M."/>
            <person name="Roberts A."/>
            <person name="Saif S."/>
            <person name="Shea T.D."/>
            <person name="Shenoy N."/>
            <person name="Sisk P."/>
            <person name="Stolte C."/>
            <person name="Sykes S."/>
            <person name="Walk T."/>
            <person name="White J."/>
            <person name="Yandava C."/>
            <person name="Klein B."/>
            <person name="McEwen J.G."/>
            <person name="Puccia R."/>
            <person name="Goldman G.H."/>
            <person name="Felipe M.S."/>
            <person name="Nino-Vega G."/>
            <person name="San-Blas G."/>
            <person name="Taylor J.W."/>
            <person name="Mendoza L."/>
            <person name="Galagan J.E."/>
            <person name="Nusbaum C."/>
            <person name="Birren B.W."/>
        </authorList>
    </citation>
    <scope>NUCLEOTIDE SEQUENCE [LARGE SCALE GENOMIC DNA]</scope>
    <source>
        <strain evidence="2">H143</strain>
    </source>
</reference>
<name>C6HBC3_AJECH</name>
<sequence length="243" mass="27946">MATLSRSPFMDLPTELHAHVASFLSYPDALALKHTNTYFYSLVQTGLVLKVNWILERCRLNLRIPFTSCEFRTDQTFCNSEIREIMEIRRRHQECKPGARGCVVVEGSNCGGRTAFWLLRRRGLFRWQRKRLELDFPGEIPAFAFSNWNSCVLCCHNMYSRIEKSASPNPKVEIDACNSEFQTYYAALKASAKPSALVRRKCCACGSDHIKGTEIRGTLWHELPTRYSNIERQYLGDKGVVQH</sequence>
<dbReference type="AlphaFoldDB" id="C6HBC3"/>
<evidence type="ECO:0000313" key="1">
    <source>
        <dbReference type="EMBL" id="EER42546.1"/>
    </source>
</evidence>
<protein>
    <submittedName>
        <fullName evidence="1">F-box protein</fullName>
    </submittedName>
</protein>
<dbReference type="OrthoDB" id="5281164at2759"/>
<dbReference type="eggNOG" id="ENOG502STPT">
    <property type="taxonomic scope" value="Eukaryota"/>
</dbReference>
<dbReference type="HOGENOM" id="CLU_1142337_0_0_1"/>
<evidence type="ECO:0000313" key="2">
    <source>
        <dbReference type="Proteomes" id="UP000002624"/>
    </source>
</evidence>
<accession>C6HBC3</accession>
<dbReference type="InterPro" id="IPR036047">
    <property type="entry name" value="F-box-like_dom_sf"/>
</dbReference>
<gene>
    <name evidence="1" type="ORF">HCDG_04005</name>
</gene>
<dbReference type="SUPFAM" id="SSF81383">
    <property type="entry name" value="F-box domain"/>
    <property type="match status" value="1"/>
</dbReference>